<accession>A0A2T4MX63</accession>
<dbReference type="AlphaFoldDB" id="A0A2T4MX63"/>
<dbReference type="RefSeq" id="WP_107684844.1">
    <property type="nucleotide sequence ID" value="NZ_PZKL01000045.1"/>
</dbReference>
<dbReference type="Proteomes" id="UP000241986">
    <property type="component" value="Unassembled WGS sequence"/>
</dbReference>
<gene>
    <name evidence="1" type="ORF">DAA48_22460</name>
</gene>
<sequence length="289" mass="33574">MTDLNNENAKIDIINGFNAIYVAFGKAYKHKWFKKTQEENKAFFHEAINQLIESNVNPEFMQQAFDLIKTMKQFDVFPPSIQQYITICKSLERSTDSTEVIMDKSTEKAADAAYRRLKVLYRGMWDKSQEDVDIEQYGVWMSMIHRSGVSAESISKACSELDRLSQYRNYPPTINAFMDIAKIIDSKEDIPLVESAYLIATSGEKEINKFVRIARQKFGYYELRVESGSKTRERFEGVYRQVIIDYFEGKLSPDGFFSDDLPENKIEINQENKTSLIEMLEKMRKNKAA</sequence>
<organism evidence="1 2">
    <name type="scientific">Aeromonas veronii</name>
    <dbReference type="NCBI Taxonomy" id="654"/>
    <lineage>
        <taxon>Bacteria</taxon>
        <taxon>Pseudomonadati</taxon>
        <taxon>Pseudomonadota</taxon>
        <taxon>Gammaproteobacteria</taxon>
        <taxon>Aeromonadales</taxon>
        <taxon>Aeromonadaceae</taxon>
        <taxon>Aeromonas</taxon>
    </lineage>
</organism>
<protein>
    <submittedName>
        <fullName evidence="1">Uncharacterized protein</fullName>
    </submittedName>
</protein>
<name>A0A2T4MX63_AERVE</name>
<comment type="caution">
    <text evidence="1">The sequence shown here is derived from an EMBL/GenBank/DDBJ whole genome shotgun (WGS) entry which is preliminary data.</text>
</comment>
<reference evidence="1 2" key="1">
    <citation type="submission" date="2018-03" db="EMBL/GenBank/DDBJ databases">
        <title>Aeromonas veronii whole genome sequencing and analysis.</title>
        <authorList>
            <person name="Xie H."/>
            <person name="Liu T."/>
            <person name="Wang K."/>
        </authorList>
    </citation>
    <scope>NUCLEOTIDE SEQUENCE [LARGE SCALE GENOMIC DNA]</scope>
    <source>
        <strain evidence="1 2">XH.VA.1</strain>
    </source>
</reference>
<dbReference type="EMBL" id="PZKL01000045">
    <property type="protein sequence ID" value="PTH79197.1"/>
    <property type="molecule type" value="Genomic_DNA"/>
</dbReference>
<evidence type="ECO:0000313" key="2">
    <source>
        <dbReference type="Proteomes" id="UP000241986"/>
    </source>
</evidence>
<proteinExistence type="predicted"/>
<evidence type="ECO:0000313" key="1">
    <source>
        <dbReference type="EMBL" id="PTH79197.1"/>
    </source>
</evidence>